<evidence type="ECO:0000256" key="1">
    <source>
        <dbReference type="SAM" id="MobiDB-lite"/>
    </source>
</evidence>
<dbReference type="GeneID" id="92978418"/>
<proteinExistence type="predicted"/>
<dbReference type="Proteomes" id="UP000269379">
    <property type="component" value="Chromosome 1"/>
</dbReference>
<feature type="region of interest" description="Disordered" evidence="1">
    <location>
        <begin position="15"/>
        <end position="71"/>
    </location>
</feature>
<dbReference type="EMBL" id="RKJW01000002">
    <property type="protein sequence ID" value="RPA25801.1"/>
    <property type="molecule type" value="Genomic_DNA"/>
</dbReference>
<comment type="caution">
    <text evidence="2">The sequence shown here is derived from an EMBL/GenBank/DDBJ whole genome shotgun (WGS) entry which is preliminary data.</text>
</comment>
<dbReference type="RefSeq" id="WP_004193586.1">
    <property type="nucleotide sequence ID" value="NZ_CAJMTF010000034.1"/>
</dbReference>
<accession>A0AAX1X5E7</accession>
<gene>
    <name evidence="2" type="ORF">EGT70_23155</name>
</gene>
<evidence type="ECO:0000313" key="3">
    <source>
        <dbReference type="Proteomes" id="UP000269379"/>
    </source>
</evidence>
<protein>
    <submittedName>
        <fullName evidence="2">Uncharacterized protein</fullName>
    </submittedName>
</protein>
<dbReference type="KEGG" id="bmai:DM57_15050"/>
<reference evidence="3" key="1">
    <citation type="submission" date="2018-10" db="EMBL/GenBank/DDBJ databases">
        <title>FDA dAtabase for Regulatory Grade micrObial Sequences (FDA-ARGOS): Supporting development and validation of Infectious Disease Dx tests.</title>
        <authorList>
            <person name="Minogue T."/>
            <person name="Wolcott M."/>
            <person name="Wasieloski L."/>
            <person name="Aguilar W."/>
            <person name="Moore D."/>
            <person name="Jaissle J."/>
            <person name="Tallon L."/>
            <person name="Sadzewicz L."/>
            <person name="Zhao X."/>
            <person name="Vavikolanu K."/>
            <person name="Mehta A."/>
            <person name="Aluvathingal J."/>
            <person name="Nadendla S."/>
            <person name="Yan Y."/>
            <person name="Sichtig H."/>
        </authorList>
    </citation>
    <scope>NUCLEOTIDE SEQUENCE [LARGE SCALE GENOMIC DNA]</scope>
    <source>
        <strain evidence="3">FDAARGOS_588</strain>
    </source>
</reference>
<organism evidence="2 3">
    <name type="scientific">Burkholderia mallei</name>
    <name type="common">Pseudomonas mallei</name>
    <dbReference type="NCBI Taxonomy" id="13373"/>
    <lineage>
        <taxon>Bacteria</taxon>
        <taxon>Pseudomonadati</taxon>
        <taxon>Pseudomonadota</taxon>
        <taxon>Betaproteobacteria</taxon>
        <taxon>Burkholderiales</taxon>
        <taxon>Burkholderiaceae</taxon>
        <taxon>Burkholderia</taxon>
        <taxon>pseudomallei group</taxon>
    </lineage>
</organism>
<dbReference type="AlphaFoldDB" id="A0AAX1X5E7"/>
<sequence>MRRACAQARIRRAFDAQRRHGADSTAARDGVRRRTGRASRDAMRAPPPRARHDSATAHANGQPASEEERRR</sequence>
<evidence type="ECO:0000313" key="2">
    <source>
        <dbReference type="EMBL" id="RPA25801.1"/>
    </source>
</evidence>
<name>A0AAX1X5E7_BURML</name>